<accession>A0A1H3X162</accession>
<keyword evidence="5 7" id="KW-1133">Transmembrane helix</keyword>
<keyword evidence="7" id="KW-0997">Cell inner membrane</keyword>
<evidence type="ECO:0000256" key="4">
    <source>
        <dbReference type="ARBA" id="ARBA00022692"/>
    </source>
</evidence>
<evidence type="ECO:0000256" key="6">
    <source>
        <dbReference type="ARBA" id="ARBA00023136"/>
    </source>
</evidence>
<evidence type="ECO:0000256" key="5">
    <source>
        <dbReference type="ARBA" id="ARBA00022989"/>
    </source>
</evidence>
<dbReference type="GO" id="GO:0005886">
    <property type="term" value="C:plasma membrane"/>
    <property type="evidence" value="ECO:0007669"/>
    <property type="project" value="UniProtKB-SubCell"/>
</dbReference>
<evidence type="ECO:0000313" key="10">
    <source>
        <dbReference type="Proteomes" id="UP000242469"/>
    </source>
</evidence>
<dbReference type="AlphaFoldDB" id="A0A1H3X162"/>
<name>A0A1H3X162_9GAMM</name>
<keyword evidence="10" id="KW-1185">Reference proteome</keyword>
<comment type="function">
    <text evidence="7">Part of the tripartite ATP-independent periplasmic (TRAP) transport system.</text>
</comment>
<dbReference type="Pfam" id="PF04290">
    <property type="entry name" value="DctQ"/>
    <property type="match status" value="1"/>
</dbReference>
<reference evidence="10" key="1">
    <citation type="submission" date="2016-10" db="EMBL/GenBank/DDBJ databases">
        <authorList>
            <person name="Varghese N."/>
            <person name="Submissions S."/>
        </authorList>
    </citation>
    <scope>NUCLEOTIDE SEQUENCE [LARGE SCALE GENOMIC DNA]</scope>
    <source>
        <strain evidence="10">DSM 11526</strain>
    </source>
</reference>
<proteinExistence type="inferred from homology"/>
<keyword evidence="4 7" id="KW-0812">Transmembrane</keyword>
<dbReference type="STRING" id="1122198.SAMN02745729_1015"/>
<keyword evidence="2 7" id="KW-0813">Transport</keyword>
<dbReference type="Proteomes" id="UP000242469">
    <property type="component" value="Unassembled WGS sequence"/>
</dbReference>
<feature type="domain" description="Tripartite ATP-independent periplasmic transporters DctQ component" evidence="8">
    <location>
        <begin position="27"/>
        <end position="157"/>
    </location>
</feature>
<gene>
    <name evidence="9" type="ORF">SAMN02745729_1015</name>
</gene>
<dbReference type="GO" id="GO:0022857">
    <property type="term" value="F:transmembrane transporter activity"/>
    <property type="evidence" value="ECO:0007669"/>
    <property type="project" value="UniProtKB-UniRule"/>
</dbReference>
<dbReference type="EMBL" id="FNRJ01000001">
    <property type="protein sequence ID" value="SDZ92993.1"/>
    <property type="molecule type" value="Genomic_DNA"/>
</dbReference>
<evidence type="ECO:0000256" key="2">
    <source>
        <dbReference type="ARBA" id="ARBA00022448"/>
    </source>
</evidence>
<dbReference type="InterPro" id="IPR055348">
    <property type="entry name" value="DctQ"/>
</dbReference>
<evidence type="ECO:0000256" key="3">
    <source>
        <dbReference type="ARBA" id="ARBA00022475"/>
    </source>
</evidence>
<feature type="transmembrane region" description="Helical" evidence="7">
    <location>
        <begin position="92"/>
        <end position="113"/>
    </location>
</feature>
<evidence type="ECO:0000313" key="9">
    <source>
        <dbReference type="EMBL" id="SDZ92993.1"/>
    </source>
</evidence>
<protein>
    <recommendedName>
        <fullName evidence="7">TRAP transporter small permease protein</fullName>
    </recommendedName>
</protein>
<evidence type="ECO:0000259" key="8">
    <source>
        <dbReference type="Pfam" id="PF04290"/>
    </source>
</evidence>
<dbReference type="RefSeq" id="WP_091821127.1">
    <property type="nucleotide sequence ID" value="NZ_FNRJ01000001.1"/>
</dbReference>
<feature type="transmembrane region" description="Helical" evidence="7">
    <location>
        <begin position="50"/>
        <end position="67"/>
    </location>
</feature>
<sequence>MCKFLRIQTFLVNSGFYLSCILVCYLTFIIPLDVMLRSFGVSLFVGVVELSEYSLLAIALLCAPWVYKKDCNLKVDILILNRSDDFKVKHSYFIDFLVLLLGSIVFYYSTSSLIESINRDRYVFKMLTFPEWYINWIIPFSMLMLVSESVVKMVNRISTSEV</sequence>
<comment type="subunit">
    <text evidence="7">The complex comprises the extracytoplasmic solute receptor protein and the two transmembrane proteins.</text>
</comment>
<feature type="transmembrane region" description="Helical" evidence="7">
    <location>
        <begin position="12"/>
        <end position="30"/>
    </location>
</feature>
<feature type="transmembrane region" description="Helical" evidence="7">
    <location>
        <begin position="133"/>
        <end position="151"/>
    </location>
</feature>
<comment type="similarity">
    <text evidence="7">Belongs to the TRAP transporter small permease family.</text>
</comment>
<keyword evidence="3" id="KW-1003">Cell membrane</keyword>
<evidence type="ECO:0000256" key="7">
    <source>
        <dbReference type="RuleBase" id="RU369079"/>
    </source>
</evidence>
<keyword evidence="6 7" id="KW-0472">Membrane</keyword>
<organism evidence="9 10">
    <name type="scientific">Marinobacterium iners DSM 11526</name>
    <dbReference type="NCBI Taxonomy" id="1122198"/>
    <lineage>
        <taxon>Bacteria</taxon>
        <taxon>Pseudomonadati</taxon>
        <taxon>Pseudomonadota</taxon>
        <taxon>Gammaproteobacteria</taxon>
        <taxon>Oceanospirillales</taxon>
        <taxon>Oceanospirillaceae</taxon>
        <taxon>Marinobacterium</taxon>
    </lineage>
</organism>
<dbReference type="OrthoDB" id="9180463at2"/>
<evidence type="ECO:0000256" key="1">
    <source>
        <dbReference type="ARBA" id="ARBA00004651"/>
    </source>
</evidence>
<comment type="subcellular location">
    <subcellularLocation>
        <location evidence="7">Cell inner membrane</location>
        <topology evidence="7">Multi-pass membrane protein</topology>
    </subcellularLocation>
    <subcellularLocation>
        <location evidence="1">Cell membrane</location>
        <topology evidence="1">Multi-pass membrane protein</topology>
    </subcellularLocation>
</comment>